<dbReference type="OrthoDB" id="1659429at2759"/>
<reference evidence="1 2" key="1">
    <citation type="submission" date="2019-09" db="EMBL/GenBank/DDBJ databases">
        <title>A chromosome-level genome assembly of the Chinese tupelo Nyssa sinensis.</title>
        <authorList>
            <person name="Yang X."/>
            <person name="Kang M."/>
            <person name="Yang Y."/>
            <person name="Xiong H."/>
            <person name="Wang M."/>
            <person name="Zhang Z."/>
            <person name="Wang Z."/>
            <person name="Wu H."/>
            <person name="Ma T."/>
            <person name="Liu J."/>
            <person name="Xi Z."/>
        </authorList>
    </citation>
    <scope>NUCLEOTIDE SEQUENCE [LARGE SCALE GENOMIC DNA]</scope>
    <source>
        <strain evidence="1">J267</strain>
        <tissue evidence="1">Leaf</tissue>
    </source>
</reference>
<dbReference type="GO" id="GO:0005737">
    <property type="term" value="C:cytoplasm"/>
    <property type="evidence" value="ECO:0007669"/>
    <property type="project" value="TreeGrafter"/>
</dbReference>
<evidence type="ECO:0008006" key="3">
    <source>
        <dbReference type="Google" id="ProtNLM"/>
    </source>
</evidence>
<dbReference type="InterPro" id="IPR008183">
    <property type="entry name" value="Aldose_1/G6P_1-epimerase"/>
</dbReference>
<dbReference type="GO" id="GO:0047938">
    <property type="term" value="F:glucose-6-phosphate 1-epimerase activity"/>
    <property type="evidence" value="ECO:0007669"/>
    <property type="project" value="TreeGrafter"/>
</dbReference>
<sequence length="141" mass="15201">MCKPTTSTSTFDIDGIPEQLFGCSKPAVTPGILTCEDLEQSTVSDGNEVSVTQRHCTQGPGVSDLGNGQPNSANDDAKIAIIDHEKKRTFVQCKESMPDVVLWNPWDKKAKALPDLGDEDYKTMLCVDSATIETPISVATL</sequence>
<dbReference type="SUPFAM" id="SSF74650">
    <property type="entry name" value="Galactose mutarotase-like"/>
    <property type="match status" value="1"/>
</dbReference>
<dbReference type="PANTHER" id="PTHR11122">
    <property type="entry name" value="APOSPORY-ASSOCIATED PROTEIN C-RELATED"/>
    <property type="match status" value="1"/>
</dbReference>
<keyword evidence="2" id="KW-1185">Reference proteome</keyword>
<dbReference type="GO" id="GO:0030246">
    <property type="term" value="F:carbohydrate binding"/>
    <property type="evidence" value="ECO:0007669"/>
    <property type="project" value="InterPro"/>
</dbReference>
<protein>
    <recommendedName>
        <fullName evidence="3">Glucose-6-phosphate 1-epimerase</fullName>
    </recommendedName>
</protein>
<accession>A0A5J5A462</accession>
<organism evidence="1 2">
    <name type="scientific">Nyssa sinensis</name>
    <dbReference type="NCBI Taxonomy" id="561372"/>
    <lineage>
        <taxon>Eukaryota</taxon>
        <taxon>Viridiplantae</taxon>
        <taxon>Streptophyta</taxon>
        <taxon>Embryophyta</taxon>
        <taxon>Tracheophyta</taxon>
        <taxon>Spermatophyta</taxon>
        <taxon>Magnoliopsida</taxon>
        <taxon>eudicotyledons</taxon>
        <taxon>Gunneridae</taxon>
        <taxon>Pentapetalae</taxon>
        <taxon>asterids</taxon>
        <taxon>Cornales</taxon>
        <taxon>Nyssaceae</taxon>
        <taxon>Nyssa</taxon>
    </lineage>
</organism>
<dbReference type="EMBL" id="CM018046">
    <property type="protein sequence ID" value="KAA8525653.1"/>
    <property type="molecule type" value="Genomic_DNA"/>
</dbReference>
<dbReference type="PANTHER" id="PTHR11122:SF33">
    <property type="entry name" value="GLUCOSE-6-PHOSPHATE 1-EPIMERASE"/>
    <property type="match status" value="1"/>
</dbReference>
<evidence type="ECO:0000313" key="2">
    <source>
        <dbReference type="Proteomes" id="UP000325577"/>
    </source>
</evidence>
<proteinExistence type="predicted"/>
<dbReference type="InterPro" id="IPR014718">
    <property type="entry name" value="GH-type_carb-bd"/>
</dbReference>
<evidence type="ECO:0000313" key="1">
    <source>
        <dbReference type="EMBL" id="KAA8525653.1"/>
    </source>
</evidence>
<dbReference type="Proteomes" id="UP000325577">
    <property type="component" value="Linkage Group LG3"/>
</dbReference>
<dbReference type="AlphaFoldDB" id="A0A5J5A462"/>
<dbReference type="InterPro" id="IPR011013">
    <property type="entry name" value="Gal_mutarotase_sf_dom"/>
</dbReference>
<dbReference type="GO" id="GO:0005975">
    <property type="term" value="P:carbohydrate metabolic process"/>
    <property type="evidence" value="ECO:0007669"/>
    <property type="project" value="InterPro"/>
</dbReference>
<dbReference type="Gene3D" id="2.70.98.10">
    <property type="match status" value="1"/>
</dbReference>
<dbReference type="Pfam" id="PF01263">
    <property type="entry name" value="Aldose_epim"/>
    <property type="match status" value="1"/>
</dbReference>
<name>A0A5J5A462_9ASTE</name>
<gene>
    <name evidence="1" type="ORF">F0562_007465</name>
</gene>